<gene>
    <name evidence="1" type="ORF">CR513_50473</name>
</gene>
<keyword evidence="2" id="KW-1185">Reference proteome</keyword>
<dbReference type="Proteomes" id="UP000257109">
    <property type="component" value="Unassembled WGS sequence"/>
</dbReference>
<sequence>MGELEGSPHGGIHIVINRATLDRCSHTNTNAPDPIRIHTQPCLVQLKTLNFSPVFCQFLCFSHGGKHIVTKCVTLKRNDHTSTNALDLIIFLQSSVLRIPSELRIHACLGESSTRMGDLLGNPRVAPCFLPIVVSIEDTTFSHVFHRFSCFSNGSIYIVTNHATLEKCDHTSTNALDPIKTLQ</sequence>
<evidence type="ECO:0000313" key="2">
    <source>
        <dbReference type="Proteomes" id="UP000257109"/>
    </source>
</evidence>
<feature type="non-terminal residue" evidence="1">
    <location>
        <position position="1"/>
    </location>
</feature>
<reference evidence="1" key="1">
    <citation type="submission" date="2018-05" db="EMBL/GenBank/DDBJ databases">
        <title>Draft genome of Mucuna pruriens seed.</title>
        <authorList>
            <person name="Nnadi N.E."/>
            <person name="Vos R."/>
            <person name="Hasami M.H."/>
            <person name="Devisetty U.K."/>
            <person name="Aguiy J.C."/>
        </authorList>
    </citation>
    <scope>NUCLEOTIDE SEQUENCE [LARGE SCALE GENOMIC DNA]</scope>
    <source>
        <strain evidence="1">JCA_2017</strain>
    </source>
</reference>
<dbReference type="AlphaFoldDB" id="A0A371EW65"/>
<comment type="caution">
    <text evidence="1">The sequence shown here is derived from an EMBL/GenBank/DDBJ whole genome shotgun (WGS) entry which is preliminary data.</text>
</comment>
<evidence type="ECO:0000313" key="1">
    <source>
        <dbReference type="EMBL" id="RDX70300.1"/>
    </source>
</evidence>
<organism evidence="1 2">
    <name type="scientific">Mucuna pruriens</name>
    <name type="common">Velvet bean</name>
    <name type="synonym">Dolichos pruriens</name>
    <dbReference type="NCBI Taxonomy" id="157652"/>
    <lineage>
        <taxon>Eukaryota</taxon>
        <taxon>Viridiplantae</taxon>
        <taxon>Streptophyta</taxon>
        <taxon>Embryophyta</taxon>
        <taxon>Tracheophyta</taxon>
        <taxon>Spermatophyta</taxon>
        <taxon>Magnoliopsida</taxon>
        <taxon>eudicotyledons</taxon>
        <taxon>Gunneridae</taxon>
        <taxon>Pentapetalae</taxon>
        <taxon>rosids</taxon>
        <taxon>fabids</taxon>
        <taxon>Fabales</taxon>
        <taxon>Fabaceae</taxon>
        <taxon>Papilionoideae</taxon>
        <taxon>50 kb inversion clade</taxon>
        <taxon>NPAAA clade</taxon>
        <taxon>indigoferoid/millettioid clade</taxon>
        <taxon>Phaseoleae</taxon>
        <taxon>Mucuna</taxon>
    </lineage>
</organism>
<protein>
    <submittedName>
        <fullName evidence="1">Uncharacterized protein</fullName>
    </submittedName>
</protein>
<accession>A0A371EW65</accession>
<name>A0A371EW65_MUCPR</name>
<dbReference type="EMBL" id="QJKJ01011752">
    <property type="protein sequence ID" value="RDX70300.1"/>
    <property type="molecule type" value="Genomic_DNA"/>
</dbReference>
<proteinExistence type="predicted"/>